<dbReference type="NCBIfam" id="TIGR02532">
    <property type="entry name" value="IV_pilin_GFxxxE"/>
    <property type="match status" value="1"/>
</dbReference>
<sequence>MKPCQNQKGFTLVELMVTVAVVAILLKLIGWGLGGATAEEDVRTAARRLETVIQEGKALAYEKGVTHSLIFNPNKREYKLFRDDNGDGQRDPGEPWIRVESLSSRVTISSNTFPVNGAGWRVLSIGNDGRPNGTLGTVTFQSSGNVSATVSVNILGRVYVQ</sequence>
<dbReference type="SUPFAM" id="SSF54523">
    <property type="entry name" value="Pili subunits"/>
    <property type="match status" value="1"/>
</dbReference>
<feature type="domain" description="General secretion pathway GspH" evidence="12">
    <location>
        <begin position="45"/>
        <end position="156"/>
    </location>
</feature>
<keyword evidence="5" id="KW-0997">Cell inner membrane</keyword>
<evidence type="ECO:0000256" key="2">
    <source>
        <dbReference type="ARBA" id="ARBA00021549"/>
    </source>
</evidence>
<name>A0A1M5DDY3_9BACT</name>
<organism evidence="13 14">
    <name type="scientific">Desulfacinum infernum DSM 9756</name>
    <dbReference type="NCBI Taxonomy" id="1121391"/>
    <lineage>
        <taxon>Bacteria</taxon>
        <taxon>Pseudomonadati</taxon>
        <taxon>Thermodesulfobacteriota</taxon>
        <taxon>Syntrophobacteria</taxon>
        <taxon>Syntrophobacterales</taxon>
        <taxon>Syntrophobacteraceae</taxon>
        <taxon>Desulfacinum</taxon>
    </lineage>
</organism>
<evidence type="ECO:0000256" key="11">
    <source>
        <dbReference type="SAM" id="Phobius"/>
    </source>
</evidence>
<comment type="subcellular location">
    <subcellularLocation>
        <location evidence="1">Cell inner membrane</location>
        <topology evidence="1">Single-pass membrane protein</topology>
    </subcellularLocation>
</comment>
<dbReference type="RefSeq" id="WP_073039806.1">
    <property type="nucleotide sequence ID" value="NZ_FQVB01000023.1"/>
</dbReference>
<gene>
    <name evidence="13" type="ORF">SAMN02745206_02411</name>
</gene>
<evidence type="ECO:0000256" key="6">
    <source>
        <dbReference type="ARBA" id="ARBA00022692"/>
    </source>
</evidence>
<proteinExistence type="inferred from homology"/>
<evidence type="ECO:0000313" key="13">
    <source>
        <dbReference type="EMBL" id="SHF65263.1"/>
    </source>
</evidence>
<evidence type="ECO:0000256" key="3">
    <source>
        <dbReference type="ARBA" id="ARBA00022475"/>
    </source>
</evidence>
<evidence type="ECO:0000256" key="5">
    <source>
        <dbReference type="ARBA" id="ARBA00022519"/>
    </source>
</evidence>
<dbReference type="OrthoDB" id="5405832at2"/>
<keyword evidence="4" id="KW-0488">Methylation</keyword>
<dbReference type="Pfam" id="PF12019">
    <property type="entry name" value="GspH"/>
    <property type="match status" value="1"/>
</dbReference>
<dbReference type="EMBL" id="FQVB01000023">
    <property type="protein sequence ID" value="SHF65263.1"/>
    <property type="molecule type" value="Genomic_DNA"/>
</dbReference>
<keyword evidence="6 11" id="KW-0812">Transmembrane</keyword>
<dbReference type="GO" id="GO:0005886">
    <property type="term" value="C:plasma membrane"/>
    <property type="evidence" value="ECO:0007669"/>
    <property type="project" value="UniProtKB-SubCell"/>
</dbReference>
<comment type="similarity">
    <text evidence="9">Belongs to the GSP H family.</text>
</comment>
<dbReference type="Pfam" id="PF07963">
    <property type="entry name" value="N_methyl"/>
    <property type="match status" value="1"/>
</dbReference>
<evidence type="ECO:0000256" key="4">
    <source>
        <dbReference type="ARBA" id="ARBA00022481"/>
    </source>
</evidence>
<dbReference type="GO" id="GO:0015627">
    <property type="term" value="C:type II protein secretion system complex"/>
    <property type="evidence" value="ECO:0007669"/>
    <property type="project" value="InterPro"/>
</dbReference>
<dbReference type="GO" id="GO:0015628">
    <property type="term" value="P:protein secretion by the type II secretion system"/>
    <property type="evidence" value="ECO:0007669"/>
    <property type="project" value="InterPro"/>
</dbReference>
<accession>A0A1M5DDY3</accession>
<evidence type="ECO:0000256" key="1">
    <source>
        <dbReference type="ARBA" id="ARBA00004377"/>
    </source>
</evidence>
<dbReference type="InterPro" id="IPR045584">
    <property type="entry name" value="Pilin-like"/>
</dbReference>
<keyword evidence="14" id="KW-1185">Reference proteome</keyword>
<dbReference type="STRING" id="1121391.SAMN02745206_02411"/>
<evidence type="ECO:0000259" key="12">
    <source>
        <dbReference type="Pfam" id="PF12019"/>
    </source>
</evidence>
<evidence type="ECO:0000256" key="7">
    <source>
        <dbReference type="ARBA" id="ARBA00022989"/>
    </source>
</evidence>
<evidence type="ECO:0000256" key="9">
    <source>
        <dbReference type="ARBA" id="ARBA00025772"/>
    </source>
</evidence>
<keyword evidence="7 11" id="KW-1133">Transmembrane helix</keyword>
<keyword evidence="8 11" id="KW-0472">Membrane</keyword>
<dbReference type="InterPro" id="IPR012902">
    <property type="entry name" value="N_methyl_site"/>
</dbReference>
<evidence type="ECO:0000313" key="14">
    <source>
        <dbReference type="Proteomes" id="UP000184076"/>
    </source>
</evidence>
<feature type="transmembrane region" description="Helical" evidence="11">
    <location>
        <begin position="12"/>
        <end position="33"/>
    </location>
</feature>
<reference evidence="14" key="1">
    <citation type="submission" date="2016-11" db="EMBL/GenBank/DDBJ databases">
        <authorList>
            <person name="Varghese N."/>
            <person name="Submissions S."/>
        </authorList>
    </citation>
    <scope>NUCLEOTIDE SEQUENCE [LARGE SCALE GENOMIC DNA]</scope>
    <source>
        <strain evidence="14">DSM 9756</strain>
    </source>
</reference>
<protein>
    <recommendedName>
        <fullName evidence="2">Type II secretion system protein H</fullName>
    </recommendedName>
    <alternativeName>
        <fullName evidence="10">General secretion pathway protein H</fullName>
    </alternativeName>
</protein>
<dbReference type="InterPro" id="IPR022346">
    <property type="entry name" value="T2SS_GspH"/>
</dbReference>
<dbReference type="Proteomes" id="UP000184076">
    <property type="component" value="Unassembled WGS sequence"/>
</dbReference>
<evidence type="ECO:0000256" key="10">
    <source>
        <dbReference type="ARBA" id="ARBA00030775"/>
    </source>
</evidence>
<dbReference type="AlphaFoldDB" id="A0A1M5DDY3"/>
<keyword evidence="3" id="KW-1003">Cell membrane</keyword>
<evidence type="ECO:0000256" key="8">
    <source>
        <dbReference type="ARBA" id="ARBA00023136"/>
    </source>
</evidence>